<evidence type="ECO:0000256" key="12">
    <source>
        <dbReference type="ARBA" id="ARBA00023674"/>
    </source>
</evidence>
<feature type="domain" description="PH" evidence="13">
    <location>
        <begin position="9"/>
        <end position="116"/>
    </location>
</feature>
<dbReference type="InterPro" id="IPR011992">
    <property type="entry name" value="EF-hand-dom_pair"/>
</dbReference>
<dbReference type="Pfam" id="PF16457">
    <property type="entry name" value="PH_12"/>
    <property type="match status" value="1"/>
</dbReference>
<dbReference type="InterPro" id="IPR001849">
    <property type="entry name" value="PH_domain"/>
</dbReference>
<dbReference type="InterPro" id="IPR015359">
    <property type="entry name" value="PLC_EF-hand-like"/>
</dbReference>
<dbReference type="FunFam" id="1.10.238.10:FF:000005">
    <property type="entry name" value="Phosphoinositide phospholipase C"/>
    <property type="match status" value="1"/>
</dbReference>
<evidence type="ECO:0000256" key="6">
    <source>
        <dbReference type="ARBA" id="ARBA00022737"/>
    </source>
</evidence>
<dbReference type="SUPFAM" id="SSF51695">
    <property type="entry name" value="PLC-like phosphodiesterases"/>
    <property type="match status" value="1"/>
</dbReference>
<evidence type="ECO:0000256" key="1">
    <source>
        <dbReference type="ARBA" id="ARBA00001913"/>
    </source>
</evidence>
<comment type="caution">
    <text evidence="15">The sequence shown here is derived from an EMBL/GenBank/DDBJ whole genome shotgun (WGS) entry which is preliminary data.</text>
</comment>
<dbReference type="EMBL" id="JARO02009571">
    <property type="protein sequence ID" value="KPP61470.1"/>
    <property type="molecule type" value="Genomic_DNA"/>
</dbReference>
<feature type="domain" description="EF-hand" evidence="14">
    <location>
        <begin position="126"/>
        <end position="161"/>
    </location>
</feature>
<dbReference type="FunFam" id="2.30.29.30:FF:000088">
    <property type="entry name" value="Phosphoinositide phospholipase C"/>
    <property type="match status" value="1"/>
</dbReference>
<evidence type="ECO:0000259" key="13">
    <source>
        <dbReference type="PROSITE" id="PS50003"/>
    </source>
</evidence>
<evidence type="ECO:0000256" key="11">
    <source>
        <dbReference type="ARBA" id="ARBA00023224"/>
    </source>
</evidence>
<dbReference type="SUPFAM" id="SSF47473">
    <property type="entry name" value="EF-hand"/>
    <property type="match status" value="1"/>
</dbReference>
<dbReference type="PROSITE" id="PS50003">
    <property type="entry name" value="PH_DOMAIN"/>
    <property type="match status" value="1"/>
</dbReference>
<dbReference type="InterPro" id="IPR017946">
    <property type="entry name" value="PLC-like_Pdiesterase_TIM-brl"/>
</dbReference>
<dbReference type="EC" id="3.1.4.11" evidence="3"/>
<dbReference type="GO" id="GO:0016042">
    <property type="term" value="P:lipid catabolic process"/>
    <property type="evidence" value="ECO:0007669"/>
    <property type="project" value="UniProtKB-KW"/>
</dbReference>
<dbReference type="SMART" id="SM00148">
    <property type="entry name" value="PLCXc"/>
    <property type="match status" value="1"/>
</dbReference>
<dbReference type="PROSITE" id="PS50007">
    <property type="entry name" value="PIPLC_X_DOMAIN"/>
    <property type="match status" value="1"/>
</dbReference>
<dbReference type="GO" id="GO:0035556">
    <property type="term" value="P:intracellular signal transduction"/>
    <property type="evidence" value="ECO:0007669"/>
    <property type="project" value="InterPro"/>
</dbReference>
<evidence type="ECO:0000256" key="8">
    <source>
        <dbReference type="ARBA" id="ARBA00022837"/>
    </source>
</evidence>
<keyword evidence="10" id="KW-0443">Lipid metabolism</keyword>
<reference evidence="15 16" key="1">
    <citation type="submission" date="2015-08" db="EMBL/GenBank/DDBJ databases">
        <title>The genome of the Asian arowana (Scleropages formosus).</title>
        <authorList>
            <person name="Tan M.H."/>
            <person name="Gan H.M."/>
            <person name="Croft L.J."/>
            <person name="Austin C.M."/>
        </authorList>
    </citation>
    <scope>NUCLEOTIDE SEQUENCE [LARGE SCALE GENOMIC DNA]</scope>
    <source>
        <strain evidence="15">Aro1</strain>
    </source>
</reference>
<feature type="non-terminal residue" evidence="15">
    <location>
        <position position="377"/>
    </location>
</feature>
<dbReference type="GO" id="GO:0005886">
    <property type="term" value="C:plasma membrane"/>
    <property type="evidence" value="ECO:0007669"/>
    <property type="project" value="TreeGrafter"/>
</dbReference>
<dbReference type="InterPro" id="IPR000909">
    <property type="entry name" value="PLipase_C_PInositol-sp_X_dom"/>
</dbReference>
<dbReference type="InterPro" id="IPR011993">
    <property type="entry name" value="PH-like_dom_sf"/>
</dbReference>
<dbReference type="GO" id="GO:0004435">
    <property type="term" value="F:phosphatidylinositol-4,5-bisphosphate phospholipase C activity"/>
    <property type="evidence" value="ECO:0007669"/>
    <property type="project" value="UniProtKB-EC"/>
</dbReference>
<dbReference type="InterPro" id="IPR002048">
    <property type="entry name" value="EF_hand_dom"/>
</dbReference>
<evidence type="ECO:0000256" key="9">
    <source>
        <dbReference type="ARBA" id="ARBA00022963"/>
    </source>
</evidence>
<evidence type="ECO:0000256" key="10">
    <source>
        <dbReference type="ARBA" id="ARBA00023098"/>
    </source>
</evidence>
<dbReference type="SMART" id="SM00054">
    <property type="entry name" value="EFh"/>
    <property type="match status" value="2"/>
</dbReference>
<evidence type="ECO:0000313" key="16">
    <source>
        <dbReference type="Proteomes" id="UP000034805"/>
    </source>
</evidence>
<evidence type="ECO:0000259" key="14">
    <source>
        <dbReference type="PROSITE" id="PS50222"/>
    </source>
</evidence>
<dbReference type="Pfam" id="PF09279">
    <property type="entry name" value="EF-hand_like"/>
    <property type="match status" value="1"/>
</dbReference>
<keyword evidence="6" id="KW-0677">Repeat</keyword>
<dbReference type="PANTHER" id="PTHR10336">
    <property type="entry name" value="PHOSPHOINOSITIDE-SPECIFIC PHOSPHOLIPASE C FAMILY PROTEIN"/>
    <property type="match status" value="1"/>
</dbReference>
<dbReference type="CDD" id="cd08558">
    <property type="entry name" value="PI-PLCc_eukaryota"/>
    <property type="match status" value="1"/>
</dbReference>
<dbReference type="GO" id="GO:0005509">
    <property type="term" value="F:calcium ion binding"/>
    <property type="evidence" value="ECO:0007669"/>
    <property type="project" value="InterPro"/>
</dbReference>
<evidence type="ECO:0000256" key="7">
    <source>
        <dbReference type="ARBA" id="ARBA00022801"/>
    </source>
</evidence>
<dbReference type="Gene3D" id="3.20.20.190">
    <property type="entry name" value="Phosphatidylinositol (PI) phosphodiesterase"/>
    <property type="match status" value="1"/>
</dbReference>
<keyword evidence="7" id="KW-0378">Hydrolase</keyword>
<dbReference type="InterPro" id="IPR001192">
    <property type="entry name" value="PI-PLC_fam"/>
</dbReference>
<evidence type="ECO:0000256" key="4">
    <source>
        <dbReference type="ARBA" id="ARBA00022490"/>
    </source>
</evidence>
<dbReference type="Pfam" id="PF00388">
    <property type="entry name" value="PI-PLC-X"/>
    <property type="match status" value="1"/>
</dbReference>
<keyword evidence="5" id="KW-0479">Metal-binding</keyword>
<keyword evidence="4" id="KW-0963">Cytoplasm</keyword>
<sequence>MEGDVNVKFLLTGGSLVKVRSNNWKKNRFFKLQEDFRTVFQETHKIIGRKNTFSIDDIDTVRQGRHSEGLEKYTDENMEDRCFSVIFKNRRKNLDLIASSREEAAYWTTGLEKVVRAMHNLSRQESSEHWIFNCMRKADKNHDNKMTLKEMKNFLRTINIEVNDNYAEMLFKKCDTSKSGTLEGSEIMHFYSLLTNREEINVIYSKYACTGGQMSAEDLLKFLVYEQRERSSMSDALRLIEKCEPDETAKENGHMTKDGFLMYLQQAEGMIFNMAHKDLALMKSCRCVELDCWDGENGEPVIYHGYTLTSKVLFKDVIKAIKEYAFKTSQYPVILSLENHCSLEQQKLMAHYLRSILGRALVTEPLGDKMPTHFPSP</sequence>
<dbReference type="Gene3D" id="1.10.238.10">
    <property type="entry name" value="EF-hand"/>
    <property type="match status" value="1"/>
</dbReference>
<evidence type="ECO:0000256" key="3">
    <source>
        <dbReference type="ARBA" id="ARBA00012368"/>
    </source>
</evidence>
<keyword evidence="8" id="KW-0106">Calcium</keyword>
<dbReference type="PROSITE" id="PS00018">
    <property type="entry name" value="EF_HAND_1"/>
    <property type="match status" value="2"/>
</dbReference>
<dbReference type="SMART" id="SM00233">
    <property type="entry name" value="PH"/>
    <property type="match status" value="1"/>
</dbReference>
<keyword evidence="11" id="KW-0807">Transducer</keyword>
<comment type="catalytic activity">
    <reaction evidence="12">
        <text>a 1,2-diacyl-sn-glycero-3-phospho-(1D-myo-inositol-4,5-bisphosphate) + H2O = 1D-myo-inositol 1,4,5-trisphosphate + a 1,2-diacyl-sn-glycerol + H(+)</text>
        <dbReference type="Rhea" id="RHEA:33179"/>
        <dbReference type="ChEBI" id="CHEBI:15377"/>
        <dbReference type="ChEBI" id="CHEBI:15378"/>
        <dbReference type="ChEBI" id="CHEBI:17815"/>
        <dbReference type="ChEBI" id="CHEBI:58456"/>
        <dbReference type="ChEBI" id="CHEBI:203600"/>
        <dbReference type="EC" id="3.1.4.11"/>
    </reaction>
    <physiologicalReaction direction="left-to-right" evidence="12">
        <dbReference type="Rhea" id="RHEA:33180"/>
    </physiologicalReaction>
</comment>
<dbReference type="PANTHER" id="PTHR10336:SF210">
    <property type="entry name" value="1-PHOSPHATIDYLINOSITOL 4,5-BISPHOSPHATE PHOSPHODIESTERASE DELTA-1"/>
    <property type="match status" value="1"/>
</dbReference>
<dbReference type="STRING" id="113540.ENSSFOP00015019755"/>
<gene>
    <name evidence="15" type="ORF">Z043_120427</name>
</gene>
<dbReference type="AlphaFoldDB" id="A0A0P7Y6Y1"/>
<organism evidence="15 16">
    <name type="scientific">Scleropages formosus</name>
    <name type="common">Asian bonytongue</name>
    <name type="synonym">Osteoglossum formosum</name>
    <dbReference type="NCBI Taxonomy" id="113540"/>
    <lineage>
        <taxon>Eukaryota</taxon>
        <taxon>Metazoa</taxon>
        <taxon>Chordata</taxon>
        <taxon>Craniata</taxon>
        <taxon>Vertebrata</taxon>
        <taxon>Euteleostomi</taxon>
        <taxon>Actinopterygii</taxon>
        <taxon>Neopterygii</taxon>
        <taxon>Teleostei</taxon>
        <taxon>Osteoglossocephala</taxon>
        <taxon>Osteoglossomorpha</taxon>
        <taxon>Osteoglossiformes</taxon>
        <taxon>Osteoglossidae</taxon>
        <taxon>Scleropages</taxon>
    </lineage>
</organism>
<evidence type="ECO:0000313" key="15">
    <source>
        <dbReference type="EMBL" id="KPP61470.1"/>
    </source>
</evidence>
<dbReference type="Gene3D" id="2.30.29.30">
    <property type="entry name" value="Pleckstrin-homology domain (PH domain)/Phosphotyrosine-binding domain (PTB)"/>
    <property type="match status" value="1"/>
</dbReference>
<comment type="cofactor">
    <cofactor evidence="1">
        <name>Ca(2+)</name>
        <dbReference type="ChEBI" id="CHEBI:29108"/>
    </cofactor>
</comment>
<evidence type="ECO:0000256" key="5">
    <source>
        <dbReference type="ARBA" id="ARBA00022723"/>
    </source>
</evidence>
<comment type="subcellular location">
    <subcellularLocation>
        <location evidence="2">Cytoplasm</location>
    </subcellularLocation>
</comment>
<protein>
    <recommendedName>
        <fullName evidence="3">phosphoinositide phospholipase C</fullName>
        <ecNumber evidence="3">3.1.4.11</ecNumber>
    </recommendedName>
</protein>
<keyword evidence="9" id="KW-0442">Lipid degradation</keyword>
<dbReference type="InterPro" id="IPR018247">
    <property type="entry name" value="EF_Hand_1_Ca_BS"/>
</dbReference>
<dbReference type="Proteomes" id="UP000034805">
    <property type="component" value="Unassembled WGS sequence"/>
</dbReference>
<dbReference type="PROSITE" id="PS50222">
    <property type="entry name" value="EF_HAND_2"/>
    <property type="match status" value="1"/>
</dbReference>
<evidence type="ECO:0000256" key="2">
    <source>
        <dbReference type="ARBA" id="ARBA00004496"/>
    </source>
</evidence>
<dbReference type="GO" id="GO:0005737">
    <property type="term" value="C:cytoplasm"/>
    <property type="evidence" value="ECO:0007669"/>
    <property type="project" value="UniProtKB-SubCell"/>
</dbReference>
<dbReference type="SUPFAM" id="SSF50729">
    <property type="entry name" value="PH domain-like"/>
    <property type="match status" value="1"/>
</dbReference>
<name>A0A0P7Y6Y1_SCLFO</name>
<proteinExistence type="predicted"/>
<accession>A0A0P7Y6Y1</accession>